<keyword evidence="4" id="KW-0934">Plastid</keyword>
<dbReference type="Pfam" id="PF02410">
    <property type="entry name" value="RsfS"/>
    <property type="match status" value="1"/>
</dbReference>
<accession>A0A6P5F394</accession>
<evidence type="ECO:0000256" key="4">
    <source>
        <dbReference type="ARBA" id="ARBA00022640"/>
    </source>
</evidence>
<keyword evidence="3" id="KW-0150">Chloroplast</keyword>
<dbReference type="PANTHER" id="PTHR21043">
    <property type="entry name" value="IOJAP SUPERFAMILY ORTHOLOG"/>
    <property type="match status" value="1"/>
</dbReference>
<sequence>MRASVAAAAVEPSSAARLYGQGRSRKASLLHSCHLKTGLRCGRGAFNPSSPRFPLFLCQRRPDHQNVNGGDTDEMFDELFQKYGKVVYSDSDRKRPTAEADDDAESLSFAVALAKVANEVKAADIRVLFVKPLVYWTRFFIIVTAFSRPQVDAIGSRIRDIAEKQFNKNAAGDTKPNSWTLLDFGDVVVHIFLPQQRAFYNLEEFYGNATPIELPFDTQSPFRK</sequence>
<dbReference type="InterPro" id="IPR043519">
    <property type="entry name" value="NT_sf"/>
</dbReference>
<keyword evidence="8" id="KW-1185">Reference proteome</keyword>
<evidence type="ECO:0000256" key="7">
    <source>
        <dbReference type="ARBA" id="ARBA00069129"/>
    </source>
</evidence>
<protein>
    <recommendedName>
        <fullName evidence="7">Protein Iojap, chloroplastic</fullName>
    </recommendedName>
</protein>
<dbReference type="OrthoDB" id="21330at2759"/>
<evidence type="ECO:0000256" key="2">
    <source>
        <dbReference type="ARBA" id="ARBA00010574"/>
    </source>
</evidence>
<reference evidence="9" key="2">
    <citation type="submission" date="2025-08" db="UniProtKB">
        <authorList>
            <consortium name="RefSeq"/>
        </authorList>
    </citation>
    <scope>IDENTIFICATION</scope>
    <source>
        <tissue evidence="9">Leaf</tissue>
    </source>
</reference>
<dbReference type="SUPFAM" id="SSF81301">
    <property type="entry name" value="Nucleotidyltransferase"/>
    <property type="match status" value="1"/>
</dbReference>
<dbReference type="GO" id="GO:0017148">
    <property type="term" value="P:negative regulation of translation"/>
    <property type="evidence" value="ECO:0007669"/>
    <property type="project" value="TreeGrafter"/>
</dbReference>
<dbReference type="FunFam" id="3.30.460.10:FF:000026">
    <property type="entry name" value="Protein Iojap, chloroplastic"/>
    <property type="match status" value="1"/>
</dbReference>
<dbReference type="Proteomes" id="UP000515123">
    <property type="component" value="Linkage group 6"/>
</dbReference>
<dbReference type="GeneID" id="109711797"/>
<dbReference type="GO" id="GO:0009507">
    <property type="term" value="C:chloroplast"/>
    <property type="evidence" value="ECO:0007669"/>
    <property type="project" value="UniProtKB-SubCell"/>
</dbReference>
<comment type="subcellular location">
    <subcellularLocation>
        <location evidence="1">Plastid</location>
        <location evidence="1">Chloroplast</location>
    </subcellularLocation>
</comment>
<comment type="subunit">
    <text evidence="6">Interacts with chloroplast ribosomal protein uL14c (rpl14).</text>
</comment>
<dbReference type="InterPro" id="IPR004394">
    <property type="entry name" value="Iojap/RsfS/C7orf30"/>
</dbReference>
<dbReference type="AlphaFoldDB" id="A0A6P5F394"/>
<evidence type="ECO:0000313" key="8">
    <source>
        <dbReference type="Proteomes" id="UP000515123"/>
    </source>
</evidence>
<dbReference type="HAMAP" id="MF_01477">
    <property type="entry name" value="Iojap_RsfS"/>
    <property type="match status" value="1"/>
</dbReference>
<evidence type="ECO:0000256" key="6">
    <source>
        <dbReference type="ARBA" id="ARBA00061915"/>
    </source>
</evidence>
<proteinExistence type="inferred from homology"/>
<dbReference type="NCBIfam" id="TIGR00090">
    <property type="entry name" value="rsfS_iojap_ybeB"/>
    <property type="match status" value="1"/>
</dbReference>
<name>A0A6P5F394_ANACO</name>
<reference evidence="8" key="1">
    <citation type="journal article" date="2015" name="Nat. Genet.">
        <title>The pineapple genome and the evolution of CAM photosynthesis.</title>
        <authorList>
            <person name="Ming R."/>
            <person name="VanBuren R."/>
            <person name="Wai C.M."/>
            <person name="Tang H."/>
            <person name="Schatz M.C."/>
            <person name="Bowers J.E."/>
            <person name="Lyons E."/>
            <person name="Wang M.L."/>
            <person name="Chen J."/>
            <person name="Biggers E."/>
            <person name="Zhang J."/>
            <person name="Huang L."/>
            <person name="Zhang L."/>
            <person name="Miao W."/>
            <person name="Zhang J."/>
            <person name="Ye Z."/>
            <person name="Miao C."/>
            <person name="Lin Z."/>
            <person name="Wang H."/>
            <person name="Zhou H."/>
            <person name="Yim W.C."/>
            <person name="Priest H.D."/>
            <person name="Zheng C."/>
            <person name="Woodhouse M."/>
            <person name="Edger P.P."/>
            <person name="Guyot R."/>
            <person name="Guo H.B."/>
            <person name="Guo H."/>
            <person name="Zheng G."/>
            <person name="Singh R."/>
            <person name="Sharma A."/>
            <person name="Min X."/>
            <person name="Zheng Y."/>
            <person name="Lee H."/>
            <person name="Gurtowski J."/>
            <person name="Sedlazeck F.J."/>
            <person name="Harkess A."/>
            <person name="McKain M.R."/>
            <person name="Liao Z."/>
            <person name="Fang J."/>
            <person name="Liu J."/>
            <person name="Zhang X."/>
            <person name="Zhang Q."/>
            <person name="Hu W."/>
            <person name="Qin Y."/>
            <person name="Wang K."/>
            <person name="Chen L.Y."/>
            <person name="Shirley N."/>
            <person name="Lin Y.R."/>
            <person name="Liu L.Y."/>
            <person name="Hernandez A.G."/>
            <person name="Wright C.L."/>
            <person name="Bulone V."/>
            <person name="Tuskan G.A."/>
            <person name="Heath K."/>
            <person name="Zee F."/>
            <person name="Moore P.H."/>
            <person name="Sunkar R."/>
            <person name="Leebens-Mack J.H."/>
            <person name="Mockler T."/>
            <person name="Bennetzen J.L."/>
            <person name="Freeling M."/>
            <person name="Sankoff D."/>
            <person name="Paterson A.H."/>
            <person name="Zhu X."/>
            <person name="Yang X."/>
            <person name="Smith J.A."/>
            <person name="Cushman J.C."/>
            <person name="Paull R.E."/>
            <person name="Yu Q."/>
        </authorList>
    </citation>
    <scope>NUCLEOTIDE SEQUENCE [LARGE SCALE GENOMIC DNA]</scope>
    <source>
        <strain evidence="8">cv. F153</strain>
    </source>
</reference>
<evidence type="ECO:0000256" key="5">
    <source>
        <dbReference type="ARBA" id="ARBA00022946"/>
    </source>
</evidence>
<organism evidence="8 9">
    <name type="scientific">Ananas comosus</name>
    <name type="common">Pineapple</name>
    <name type="synonym">Ananas ananas</name>
    <dbReference type="NCBI Taxonomy" id="4615"/>
    <lineage>
        <taxon>Eukaryota</taxon>
        <taxon>Viridiplantae</taxon>
        <taxon>Streptophyta</taxon>
        <taxon>Embryophyta</taxon>
        <taxon>Tracheophyta</taxon>
        <taxon>Spermatophyta</taxon>
        <taxon>Magnoliopsida</taxon>
        <taxon>Liliopsida</taxon>
        <taxon>Poales</taxon>
        <taxon>Bromeliaceae</taxon>
        <taxon>Bromelioideae</taxon>
        <taxon>Ananas</taxon>
    </lineage>
</organism>
<gene>
    <name evidence="9" type="primary">LOC109711797</name>
</gene>
<dbReference type="Gene3D" id="3.30.460.10">
    <property type="entry name" value="Beta Polymerase, domain 2"/>
    <property type="match status" value="1"/>
</dbReference>
<dbReference type="GO" id="GO:0043023">
    <property type="term" value="F:ribosomal large subunit binding"/>
    <property type="evidence" value="ECO:0007669"/>
    <property type="project" value="TreeGrafter"/>
</dbReference>
<comment type="similarity">
    <text evidence="2">Belongs to the Iojap/RsfS family.</text>
</comment>
<dbReference type="PANTHER" id="PTHR21043:SF2">
    <property type="entry name" value="PROTEIN IOJAP, CHLOROPLASTIC"/>
    <property type="match status" value="1"/>
</dbReference>
<evidence type="ECO:0000256" key="1">
    <source>
        <dbReference type="ARBA" id="ARBA00004229"/>
    </source>
</evidence>
<evidence type="ECO:0000313" key="9">
    <source>
        <dbReference type="RefSeq" id="XP_020090611.1"/>
    </source>
</evidence>
<dbReference type="GO" id="GO:0090071">
    <property type="term" value="P:negative regulation of ribosome biogenesis"/>
    <property type="evidence" value="ECO:0007669"/>
    <property type="project" value="TreeGrafter"/>
</dbReference>
<evidence type="ECO:0000256" key="3">
    <source>
        <dbReference type="ARBA" id="ARBA00022528"/>
    </source>
</evidence>
<keyword evidence="5" id="KW-0809">Transit peptide</keyword>
<dbReference type="RefSeq" id="XP_020090611.1">
    <property type="nucleotide sequence ID" value="XM_020235022.1"/>
</dbReference>